<name>A0ABY4MLT4_9ACTN</name>
<dbReference type="RefSeq" id="WP_248868217.1">
    <property type="nucleotide sequence ID" value="NZ_CP086322.1"/>
</dbReference>
<gene>
    <name evidence="1" type="ORF">K9S39_40380</name>
</gene>
<evidence type="ECO:0000313" key="1">
    <source>
        <dbReference type="EMBL" id="UQA97291.1"/>
    </source>
</evidence>
<accession>A0ABY4MLT4</accession>
<reference evidence="1" key="1">
    <citation type="submission" date="2021-10" db="EMBL/GenBank/DDBJ databases">
        <title>Streptomyces nigrumlapis sp.nov.,an antimicrobial producing actinobacterium isolated from Black Gobi rocks.</title>
        <authorList>
            <person name="Wen Y."/>
            <person name="Zhang W."/>
            <person name="Liu X.G."/>
        </authorList>
    </citation>
    <scope>NUCLEOTIDE SEQUENCE</scope>
    <source>
        <strain evidence="1">ST13-2-2</strain>
    </source>
</reference>
<evidence type="ECO:0008006" key="3">
    <source>
        <dbReference type="Google" id="ProtNLM"/>
    </source>
</evidence>
<sequence length="127" mass="12944">MVATDEDCYWSERDAEVKRTKVAAVVGGSVMALGAGSPAFAMDVDNALPQAQEGKQLLDSATANTQDLKNPVDDLEVNAIVGSLDKVTDTLKTTNDTAVGKAIGDTARVGGSQAPMIGGLPVGTPLG</sequence>
<keyword evidence="2" id="KW-1185">Reference proteome</keyword>
<dbReference type="Proteomes" id="UP000830115">
    <property type="component" value="Chromosome"/>
</dbReference>
<organism evidence="1 2">
    <name type="scientific">Streptomyces halobius</name>
    <dbReference type="NCBI Taxonomy" id="2879846"/>
    <lineage>
        <taxon>Bacteria</taxon>
        <taxon>Bacillati</taxon>
        <taxon>Actinomycetota</taxon>
        <taxon>Actinomycetes</taxon>
        <taxon>Kitasatosporales</taxon>
        <taxon>Streptomycetaceae</taxon>
        <taxon>Streptomyces</taxon>
    </lineage>
</organism>
<dbReference type="EMBL" id="CP086322">
    <property type="protein sequence ID" value="UQA97291.1"/>
    <property type="molecule type" value="Genomic_DNA"/>
</dbReference>
<proteinExistence type="predicted"/>
<evidence type="ECO:0000313" key="2">
    <source>
        <dbReference type="Proteomes" id="UP000830115"/>
    </source>
</evidence>
<protein>
    <recommendedName>
        <fullName evidence="3">Secreted protein</fullName>
    </recommendedName>
</protein>